<dbReference type="InterPro" id="IPR029063">
    <property type="entry name" value="SAM-dependent_MTases_sf"/>
</dbReference>
<dbReference type="PANTHER" id="PTHR43591">
    <property type="entry name" value="METHYLTRANSFERASE"/>
    <property type="match status" value="1"/>
</dbReference>
<keyword evidence="3" id="KW-1185">Reference proteome</keyword>
<dbReference type="GO" id="GO:0032259">
    <property type="term" value="P:methylation"/>
    <property type="evidence" value="ECO:0007669"/>
    <property type="project" value="UniProtKB-KW"/>
</dbReference>
<dbReference type="InterPro" id="IPR041698">
    <property type="entry name" value="Methyltransf_25"/>
</dbReference>
<accession>A0A089HK19</accession>
<dbReference type="CDD" id="cd02440">
    <property type="entry name" value="AdoMet_MTases"/>
    <property type="match status" value="1"/>
</dbReference>
<dbReference type="EMBL" id="CP009288">
    <property type="protein sequence ID" value="AIQ11417.1"/>
    <property type="molecule type" value="Genomic_DNA"/>
</dbReference>
<dbReference type="Pfam" id="PF13649">
    <property type="entry name" value="Methyltransf_25"/>
    <property type="match status" value="1"/>
</dbReference>
<dbReference type="KEGG" id="pdu:PDUR_05075"/>
<dbReference type="GO" id="GO:0008168">
    <property type="term" value="F:methyltransferase activity"/>
    <property type="evidence" value="ECO:0007669"/>
    <property type="project" value="UniProtKB-KW"/>
</dbReference>
<proteinExistence type="predicted"/>
<dbReference type="AlphaFoldDB" id="A0A089HK19"/>
<keyword evidence="2" id="KW-0808">Transferase</keyword>
<evidence type="ECO:0000313" key="2">
    <source>
        <dbReference type="EMBL" id="AIQ11417.1"/>
    </source>
</evidence>
<dbReference type="STRING" id="44251.PDUR_05075"/>
<dbReference type="SUPFAM" id="SSF53335">
    <property type="entry name" value="S-adenosyl-L-methionine-dependent methyltransferases"/>
    <property type="match status" value="1"/>
</dbReference>
<organism evidence="2 3">
    <name type="scientific">Paenibacillus durus</name>
    <name type="common">Paenibacillus azotofixans</name>
    <dbReference type="NCBI Taxonomy" id="44251"/>
    <lineage>
        <taxon>Bacteria</taxon>
        <taxon>Bacillati</taxon>
        <taxon>Bacillota</taxon>
        <taxon>Bacilli</taxon>
        <taxon>Bacillales</taxon>
        <taxon>Paenibacillaceae</taxon>
        <taxon>Paenibacillus</taxon>
    </lineage>
</organism>
<gene>
    <name evidence="2" type="ORF">PDUR_05075</name>
</gene>
<name>A0A089HK19_PAEDU</name>
<reference evidence="2 3" key="1">
    <citation type="submission" date="2014-08" db="EMBL/GenBank/DDBJ databases">
        <title>Comparative genomics of the Paenibacillus odorifer group.</title>
        <authorList>
            <person name="den Bakker H.C."/>
            <person name="Tsai Y.-C."/>
            <person name="Martin N."/>
            <person name="Korlach J."/>
            <person name="Wiedmann M."/>
        </authorList>
    </citation>
    <scope>NUCLEOTIDE SEQUENCE [LARGE SCALE GENOMIC DNA]</scope>
    <source>
        <strain evidence="2 3">DSM 1735</strain>
    </source>
</reference>
<dbReference type="PANTHER" id="PTHR43591:SF24">
    <property type="entry name" value="2-METHOXY-6-POLYPRENYL-1,4-BENZOQUINOL METHYLASE, MITOCHONDRIAL"/>
    <property type="match status" value="1"/>
</dbReference>
<evidence type="ECO:0000259" key="1">
    <source>
        <dbReference type="Pfam" id="PF13649"/>
    </source>
</evidence>
<dbReference type="Gene3D" id="3.40.50.150">
    <property type="entry name" value="Vaccinia Virus protein VP39"/>
    <property type="match status" value="1"/>
</dbReference>
<feature type="domain" description="Methyltransferase" evidence="1">
    <location>
        <begin position="59"/>
        <end position="127"/>
    </location>
</feature>
<protein>
    <submittedName>
        <fullName evidence="2">Methyltransferase type 11</fullName>
    </submittedName>
</protein>
<dbReference type="Proteomes" id="UP000029409">
    <property type="component" value="Chromosome"/>
</dbReference>
<dbReference type="eggNOG" id="COG2226">
    <property type="taxonomic scope" value="Bacteria"/>
</dbReference>
<sequence length="258" mass="29315">MLDPRTHPDWLRPHSIEWYAQLGKMKGQYSYPWSSTISQPNGETIFTEKVSQVVRNKKVLDIGCGHGEFTIHWSPLVKQIIGLDITNDFIQTGNEASPSNVTFITGNSKNRLPFKSEEFDAAYNRRGPTSSYLDVRRVVKKGGQILGLHPGDGMTAELSEWFPNLFEPISSETFVLDNLKQRLKQGGLVHAEIESVRGIEYLHEPIDVIKMRCFGQTPSIHEWVIENCLSEVERIFKMNATTNGLPIAFERYLVHVTV</sequence>
<keyword evidence="2" id="KW-0489">Methyltransferase</keyword>
<evidence type="ECO:0000313" key="3">
    <source>
        <dbReference type="Proteomes" id="UP000029409"/>
    </source>
</evidence>